<feature type="signal peptide" evidence="1">
    <location>
        <begin position="1"/>
        <end position="18"/>
    </location>
</feature>
<gene>
    <name evidence="2" type="ORF">CALVIDRAFT_37921</name>
</gene>
<dbReference type="AlphaFoldDB" id="A0A167NZ46"/>
<keyword evidence="3" id="KW-1185">Reference proteome</keyword>
<dbReference type="Proteomes" id="UP000076738">
    <property type="component" value="Unassembled WGS sequence"/>
</dbReference>
<accession>A0A167NZ46</accession>
<evidence type="ECO:0000256" key="1">
    <source>
        <dbReference type="SAM" id="SignalP"/>
    </source>
</evidence>
<protein>
    <submittedName>
        <fullName evidence="2">Uncharacterized protein</fullName>
    </submittedName>
</protein>
<keyword evidence="1" id="KW-0732">Signal</keyword>
<evidence type="ECO:0000313" key="2">
    <source>
        <dbReference type="EMBL" id="KZO98243.1"/>
    </source>
</evidence>
<proteinExistence type="predicted"/>
<name>A0A167NZ46_CALVF</name>
<reference evidence="2 3" key="1">
    <citation type="journal article" date="2016" name="Mol. Biol. Evol.">
        <title>Comparative Genomics of Early-Diverging Mushroom-Forming Fungi Provides Insights into the Origins of Lignocellulose Decay Capabilities.</title>
        <authorList>
            <person name="Nagy L.G."/>
            <person name="Riley R."/>
            <person name="Tritt A."/>
            <person name="Adam C."/>
            <person name="Daum C."/>
            <person name="Floudas D."/>
            <person name="Sun H."/>
            <person name="Yadav J.S."/>
            <person name="Pangilinan J."/>
            <person name="Larsson K.H."/>
            <person name="Matsuura K."/>
            <person name="Barry K."/>
            <person name="Labutti K."/>
            <person name="Kuo R."/>
            <person name="Ohm R.A."/>
            <person name="Bhattacharya S.S."/>
            <person name="Shirouzu T."/>
            <person name="Yoshinaga Y."/>
            <person name="Martin F.M."/>
            <person name="Grigoriev I.V."/>
            <person name="Hibbett D.S."/>
        </authorList>
    </citation>
    <scope>NUCLEOTIDE SEQUENCE [LARGE SCALE GENOMIC DNA]</scope>
    <source>
        <strain evidence="2 3">TUFC12733</strain>
    </source>
</reference>
<sequence>MYACVRLLLWAHIDWCSTLLSHLADHTVSVDLFQYCALASSGNDAAQHGRAQPHCLLLRKLLEVPLDHARCTTHSFVWLGRDDAAQHSQASLIACYSASCLRLRWTVLGASCSNSMFDCLSWLAPFLSGCLAWSYETTQWLLPALLRFDAGVQEVVHVIASALAVAASSLISPTWLSAPSLSKTPLSYRHDGASDYLAAICFGRASHACHAEQSLFGLADVTTGFKLRITHKAYVSFTSLYFWGHQPSLNGISQYPEQFTRRSRCWGRLV</sequence>
<organism evidence="2 3">
    <name type="scientific">Calocera viscosa (strain TUFC12733)</name>
    <dbReference type="NCBI Taxonomy" id="1330018"/>
    <lineage>
        <taxon>Eukaryota</taxon>
        <taxon>Fungi</taxon>
        <taxon>Dikarya</taxon>
        <taxon>Basidiomycota</taxon>
        <taxon>Agaricomycotina</taxon>
        <taxon>Dacrymycetes</taxon>
        <taxon>Dacrymycetales</taxon>
        <taxon>Dacrymycetaceae</taxon>
        <taxon>Calocera</taxon>
    </lineage>
</organism>
<dbReference type="EMBL" id="KV417276">
    <property type="protein sequence ID" value="KZO98243.1"/>
    <property type="molecule type" value="Genomic_DNA"/>
</dbReference>
<evidence type="ECO:0000313" key="3">
    <source>
        <dbReference type="Proteomes" id="UP000076738"/>
    </source>
</evidence>
<feature type="chain" id="PRO_5007890900" evidence="1">
    <location>
        <begin position="19"/>
        <end position="270"/>
    </location>
</feature>